<comment type="caution">
    <text evidence="1">The sequence shown here is derived from an EMBL/GenBank/DDBJ whole genome shotgun (WGS) entry which is preliminary data.</text>
</comment>
<evidence type="ECO:0000313" key="2">
    <source>
        <dbReference type="Proteomes" id="UP000634136"/>
    </source>
</evidence>
<reference evidence="1" key="1">
    <citation type="submission" date="2020-09" db="EMBL/GenBank/DDBJ databases">
        <title>Genome-Enabled Discovery of Anthraquinone Biosynthesis in Senna tora.</title>
        <authorList>
            <person name="Kang S.-H."/>
            <person name="Pandey R.P."/>
            <person name="Lee C.-M."/>
            <person name="Sim J.-S."/>
            <person name="Jeong J.-T."/>
            <person name="Choi B.-S."/>
            <person name="Jung M."/>
            <person name="Ginzburg D."/>
            <person name="Zhao K."/>
            <person name="Won S.Y."/>
            <person name="Oh T.-J."/>
            <person name="Yu Y."/>
            <person name="Kim N.-H."/>
            <person name="Lee O.R."/>
            <person name="Lee T.-H."/>
            <person name="Bashyal P."/>
            <person name="Kim T.-S."/>
            <person name="Lee W.-H."/>
            <person name="Kawkins C."/>
            <person name="Kim C.-K."/>
            <person name="Kim J.S."/>
            <person name="Ahn B.O."/>
            <person name="Rhee S.Y."/>
            <person name="Sohng J.K."/>
        </authorList>
    </citation>
    <scope>NUCLEOTIDE SEQUENCE</scope>
    <source>
        <tissue evidence="1">Leaf</tissue>
    </source>
</reference>
<keyword evidence="2" id="KW-1185">Reference proteome</keyword>
<proteinExistence type="predicted"/>
<gene>
    <name evidence="1" type="ORF">G2W53_013915</name>
</gene>
<organism evidence="1 2">
    <name type="scientific">Senna tora</name>
    <dbReference type="NCBI Taxonomy" id="362788"/>
    <lineage>
        <taxon>Eukaryota</taxon>
        <taxon>Viridiplantae</taxon>
        <taxon>Streptophyta</taxon>
        <taxon>Embryophyta</taxon>
        <taxon>Tracheophyta</taxon>
        <taxon>Spermatophyta</taxon>
        <taxon>Magnoliopsida</taxon>
        <taxon>eudicotyledons</taxon>
        <taxon>Gunneridae</taxon>
        <taxon>Pentapetalae</taxon>
        <taxon>rosids</taxon>
        <taxon>fabids</taxon>
        <taxon>Fabales</taxon>
        <taxon>Fabaceae</taxon>
        <taxon>Caesalpinioideae</taxon>
        <taxon>Cassia clade</taxon>
        <taxon>Senna</taxon>
    </lineage>
</organism>
<dbReference type="EMBL" id="JAAIUW010000005">
    <property type="protein sequence ID" value="KAF7831582.1"/>
    <property type="molecule type" value="Genomic_DNA"/>
</dbReference>
<evidence type="ECO:0000313" key="1">
    <source>
        <dbReference type="EMBL" id="KAF7831582.1"/>
    </source>
</evidence>
<name>A0A834U1C5_9FABA</name>
<accession>A0A834U1C5</accession>
<protein>
    <submittedName>
        <fullName evidence="1">Uncharacterized protein</fullName>
    </submittedName>
</protein>
<sequence>MGGIRLLLVLGKVPQVYEEVVLGRGLKVLIFQNLPKNFNLVPSSSLQEDVSTVKRSNEEEVAFDLPIFIDILNFSFEFGDQSRANLVVRSQVDLSRSWQASPLRT</sequence>
<dbReference type="Proteomes" id="UP000634136">
    <property type="component" value="Unassembled WGS sequence"/>
</dbReference>
<dbReference type="AlphaFoldDB" id="A0A834U1C5"/>